<dbReference type="Gene3D" id="3.40.50.300">
    <property type="entry name" value="P-loop containing nucleotide triphosphate hydrolases"/>
    <property type="match status" value="1"/>
</dbReference>
<dbReference type="SMART" id="SM00382">
    <property type="entry name" value="AAA"/>
    <property type="match status" value="1"/>
</dbReference>
<dbReference type="SMART" id="SM00962">
    <property type="entry name" value="SRP54"/>
    <property type="match status" value="1"/>
</dbReference>
<dbReference type="InterPro" id="IPR042101">
    <property type="entry name" value="SRP54_N_sf"/>
</dbReference>
<dbReference type="GO" id="GO:0005737">
    <property type="term" value="C:cytoplasm"/>
    <property type="evidence" value="ECO:0007669"/>
    <property type="project" value="UniProtKB-SubCell"/>
</dbReference>
<feature type="binding site" evidence="9">
    <location>
        <begin position="254"/>
        <end position="257"/>
    </location>
    <ligand>
        <name>GTP</name>
        <dbReference type="ChEBI" id="CHEBI:37565"/>
    </ligand>
</feature>
<accession>A0A1G8G389</accession>
<dbReference type="GO" id="GO:0005525">
    <property type="term" value="F:GTP binding"/>
    <property type="evidence" value="ECO:0007669"/>
    <property type="project" value="UniProtKB-UniRule"/>
</dbReference>
<keyword evidence="5 9" id="KW-0342">GTP-binding</keyword>
<dbReference type="RefSeq" id="WP_031572766.1">
    <property type="nucleotide sequence ID" value="NZ_DAMANS010000026.1"/>
</dbReference>
<keyword evidence="2 9" id="KW-0963">Cytoplasm</keyword>
<evidence type="ECO:0000256" key="2">
    <source>
        <dbReference type="ARBA" id="ARBA00022490"/>
    </source>
</evidence>
<evidence type="ECO:0000256" key="6">
    <source>
        <dbReference type="ARBA" id="ARBA00023136"/>
    </source>
</evidence>
<dbReference type="FunFam" id="1.20.120.140:FF:000002">
    <property type="entry name" value="Signal recognition particle receptor FtsY"/>
    <property type="match status" value="1"/>
</dbReference>
<comment type="similarity">
    <text evidence="9">Belongs to the GTP-binding SRP family. FtsY subfamily.</text>
</comment>
<evidence type="ECO:0000256" key="9">
    <source>
        <dbReference type="HAMAP-Rule" id="MF_00920"/>
    </source>
</evidence>
<comment type="function">
    <text evidence="9">Involved in targeting and insertion of nascent membrane proteins into the cytoplasmic membrane. Acts as a receptor for the complex formed by the signal recognition particle (SRP) and the ribosome-nascent chain (RNC).</text>
</comment>
<dbReference type="GO" id="GO:0003924">
    <property type="term" value="F:GTPase activity"/>
    <property type="evidence" value="ECO:0007669"/>
    <property type="project" value="UniProtKB-UniRule"/>
</dbReference>
<comment type="subunit">
    <text evidence="9">Part of the signal recognition particle protein translocation system, which is composed of SRP and FtsY.</text>
</comment>
<keyword evidence="3 9" id="KW-0547">Nucleotide-binding</keyword>
<dbReference type="SMART" id="SM00963">
    <property type="entry name" value="SRP54_N"/>
    <property type="match status" value="1"/>
</dbReference>
<gene>
    <name evidence="9" type="primary">ftsY</name>
    <name evidence="11" type="ORF">SAMN05421804_101130</name>
</gene>
<dbReference type="Gene3D" id="1.20.120.140">
    <property type="entry name" value="Signal recognition particle SRP54, nucleotide-binding domain"/>
    <property type="match status" value="1"/>
</dbReference>
<keyword evidence="7 9" id="KW-0675">Receptor</keyword>
<sequence length="301" mass="33478">MANFFEKLKNGLSKTRENITGKMNEVLGLAMTIDEDLFEELEEVLITSDVGYETSMELIERLRKKIRLQKVTEVEKVRDVLKEVVSEFMEDEEKIFEVKKPTILLIIGVNGVGKTTSIGKLAYKYKNEGKKVILAAADTFRAAAIDQLEVWAKRAEVDIVRHQEGSDPAAVVYDALEAFKARNADVLLCDTAGRLHNKKNLMNELEKIRRVIDREFGDANIYSLLVLDGTSGQNAVIQAKEFQKVAQLDGIILTKLDGTAKGGVVLSIKESLKIPVVYIGVGEAIEDLQDFDAKAFADALI</sequence>
<comment type="subcellular location">
    <subcellularLocation>
        <location evidence="9">Cell membrane</location>
        <topology evidence="9">Peripheral membrane protein</topology>
        <orientation evidence="9">Cytoplasmic side</orientation>
    </subcellularLocation>
    <subcellularLocation>
        <location evidence="9">Cytoplasm</location>
    </subcellularLocation>
</comment>
<organism evidence="11 12">
    <name type="scientific">Proteiniclasticum ruminis</name>
    <dbReference type="NCBI Taxonomy" id="398199"/>
    <lineage>
        <taxon>Bacteria</taxon>
        <taxon>Bacillati</taxon>
        <taxon>Bacillota</taxon>
        <taxon>Clostridia</taxon>
        <taxon>Eubacteriales</taxon>
        <taxon>Clostridiaceae</taxon>
        <taxon>Proteiniclasticum</taxon>
    </lineage>
</organism>
<dbReference type="EC" id="3.6.5.4" evidence="9"/>
<feature type="binding site" evidence="9">
    <location>
        <begin position="108"/>
        <end position="115"/>
    </location>
    <ligand>
        <name>GTP</name>
        <dbReference type="ChEBI" id="CHEBI:37565"/>
    </ligand>
</feature>
<dbReference type="Pfam" id="PF02881">
    <property type="entry name" value="SRP54_N"/>
    <property type="match status" value="1"/>
</dbReference>
<dbReference type="InterPro" id="IPR003593">
    <property type="entry name" value="AAA+_ATPase"/>
</dbReference>
<dbReference type="EMBL" id="FNDZ01000001">
    <property type="protein sequence ID" value="SDH88908.1"/>
    <property type="molecule type" value="Genomic_DNA"/>
</dbReference>
<name>A0A1G8G389_9CLOT</name>
<dbReference type="Proteomes" id="UP000183255">
    <property type="component" value="Unassembled WGS sequence"/>
</dbReference>
<reference evidence="11 12" key="1">
    <citation type="submission" date="2016-10" db="EMBL/GenBank/DDBJ databases">
        <authorList>
            <person name="de Groot N.N."/>
        </authorList>
    </citation>
    <scope>NUCLEOTIDE SEQUENCE [LARGE SCALE GENOMIC DNA]</scope>
    <source>
        <strain evidence="11 12">CGMCC 1.5058</strain>
    </source>
</reference>
<dbReference type="HAMAP" id="MF_00920">
    <property type="entry name" value="FtsY"/>
    <property type="match status" value="1"/>
</dbReference>
<dbReference type="PROSITE" id="PS00300">
    <property type="entry name" value="SRP54"/>
    <property type="match status" value="1"/>
</dbReference>
<dbReference type="AlphaFoldDB" id="A0A1G8G389"/>
<dbReference type="GO" id="GO:0006614">
    <property type="term" value="P:SRP-dependent cotranslational protein targeting to membrane"/>
    <property type="evidence" value="ECO:0007669"/>
    <property type="project" value="InterPro"/>
</dbReference>
<dbReference type="InterPro" id="IPR036225">
    <property type="entry name" value="SRP/SRP_N"/>
</dbReference>
<dbReference type="PANTHER" id="PTHR43134:SF1">
    <property type="entry name" value="SIGNAL RECOGNITION PARTICLE RECEPTOR SUBUNIT ALPHA"/>
    <property type="match status" value="1"/>
</dbReference>
<evidence type="ECO:0000256" key="3">
    <source>
        <dbReference type="ARBA" id="ARBA00022741"/>
    </source>
</evidence>
<evidence type="ECO:0000259" key="10">
    <source>
        <dbReference type="PROSITE" id="PS00300"/>
    </source>
</evidence>
<protein>
    <recommendedName>
        <fullName evidence="9">Signal recognition particle receptor FtsY</fullName>
        <shortName evidence="9">SRP receptor</shortName>
        <ecNumber evidence="9">3.6.5.4</ecNumber>
    </recommendedName>
</protein>
<evidence type="ECO:0000256" key="8">
    <source>
        <dbReference type="ARBA" id="ARBA00048027"/>
    </source>
</evidence>
<dbReference type="PANTHER" id="PTHR43134">
    <property type="entry name" value="SIGNAL RECOGNITION PARTICLE RECEPTOR SUBUNIT ALPHA"/>
    <property type="match status" value="1"/>
</dbReference>
<proteinExistence type="inferred from homology"/>
<evidence type="ECO:0000313" key="11">
    <source>
        <dbReference type="EMBL" id="SDH88908.1"/>
    </source>
</evidence>
<comment type="catalytic activity">
    <reaction evidence="8 9">
        <text>GTP + H2O = GDP + phosphate + H(+)</text>
        <dbReference type="Rhea" id="RHEA:19669"/>
        <dbReference type="ChEBI" id="CHEBI:15377"/>
        <dbReference type="ChEBI" id="CHEBI:15378"/>
        <dbReference type="ChEBI" id="CHEBI:37565"/>
        <dbReference type="ChEBI" id="CHEBI:43474"/>
        <dbReference type="ChEBI" id="CHEBI:58189"/>
        <dbReference type="EC" id="3.6.5.4"/>
    </reaction>
</comment>
<dbReference type="SUPFAM" id="SSF52540">
    <property type="entry name" value="P-loop containing nucleoside triphosphate hydrolases"/>
    <property type="match status" value="1"/>
</dbReference>
<dbReference type="InterPro" id="IPR027417">
    <property type="entry name" value="P-loop_NTPase"/>
</dbReference>
<evidence type="ECO:0000256" key="5">
    <source>
        <dbReference type="ARBA" id="ARBA00023134"/>
    </source>
</evidence>
<dbReference type="InterPro" id="IPR004390">
    <property type="entry name" value="SR_rcpt_FtsY"/>
</dbReference>
<feature type="domain" description="SRP54-type proteins GTP-binding" evidence="10">
    <location>
        <begin position="275"/>
        <end position="288"/>
    </location>
</feature>
<evidence type="ECO:0000313" key="12">
    <source>
        <dbReference type="Proteomes" id="UP000183255"/>
    </source>
</evidence>
<keyword evidence="6 9" id="KW-0472">Membrane</keyword>
<dbReference type="CDD" id="cd17874">
    <property type="entry name" value="FtsY"/>
    <property type="match status" value="1"/>
</dbReference>
<evidence type="ECO:0000256" key="1">
    <source>
        <dbReference type="ARBA" id="ARBA00022475"/>
    </source>
</evidence>
<dbReference type="FunFam" id="3.40.50.300:FF:000053">
    <property type="entry name" value="Signal recognition particle receptor FtsY"/>
    <property type="match status" value="1"/>
</dbReference>
<dbReference type="InterPro" id="IPR000897">
    <property type="entry name" value="SRP54_GTPase_dom"/>
</dbReference>
<evidence type="ECO:0000256" key="4">
    <source>
        <dbReference type="ARBA" id="ARBA00022801"/>
    </source>
</evidence>
<dbReference type="Pfam" id="PF00448">
    <property type="entry name" value="SRP54"/>
    <property type="match status" value="1"/>
</dbReference>
<keyword evidence="1 9" id="KW-1003">Cell membrane</keyword>
<feature type="binding site" evidence="9">
    <location>
        <begin position="190"/>
        <end position="194"/>
    </location>
    <ligand>
        <name>GTP</name>
        <dbReference type="ChEBI" id="CHEBI:37565"/>
    </ligand>
</feature>
<dbReference type="GO" id="GO:0005047">
    <property type="term" value="F:signal recognition particle binding"/>
    <property type="evidence" value="ECO:0007669"/>
    <property type="project" value="TreeGrafter"/>
</dbReference>
<dbReference type="InterPro" id="IPR013822">
    <property type="entry name" value="Signal_recog_particl_SRP54_hlx"/>
</dbReference>
<keyword evidence="4 9" id="KW-0378">Hydrolase</keyword>
<evidence type="ECO:0000256" key="7">
    <source>
        <dbReference type="ARBA" id="ARBA00023170"/>
    </source>
</evidence>
<dbReference type="GO" id="GO:0005886">
    <property type="term" value="C:plasma membrane"/>
    <property type="evidence" value="ECO:0007669"/>
    <property type="project" value="UniProtKB-SubCell"/>
</dbReference>
<dbReference type="SUPFAM" id="SSF47364">
    <property type="entry name" value="Domain of the SRP/SRP receptor G-proteins"/>
    <property type="match status" value="1"/>
</dbReference>
<dbReference type="NCBIfam" id="TIGR00064">
    <property type="entry name" value="ftsY"/>
    <property type="match status" value="1"/>
</dbReference>